<feature type="transmembrane region" description="Helical" evidence="1">
    <location>
        <begin position="91"/>
        <end position="112"/>
    </location>
</feature>
<dbReference type="Proteomes" id="UP000198569">
    <property type="component" value="Unassembled WGS sequence"/>
</dbReference>
<keyword evidence="1" id="KW-0812">Transmembrane</keyword>
<dbReference type="OrthoDB" id="1139266at2"/>
<gene>
    <name evidence="2" type="ORF">SAMN05444338_11428</name>
</gene>
<reference evidence="3" key="1">
    <citation type="submission" date="2016-10" db="EMBL/GenBank/DDBJ databases">
        <authorList>
            <person name="Varghese N."/>
            <person name="Submissions S."/>
        </authorList>
    </citation>
    <scope>NUCLEOTIDE SEQUENCE [LARGE SCALE GENOMIC DNA]</scope>
    <source>
        <strain evidence="3">DSM 15718</strain>
    </source>
</reference>
<keyword evidence="1" id="KW-1133">Transmembrane helix</keyword>
<dbReference type="RefSeq" id="WP_091434260.1">
    <property type="nucleotide sequence ID" value="NZ_FNMV01000014.1"/>
</dbReference>
<keyword evidence="3" id="KW-1185">Reference proteome</keyword>
<name>A0A1H3E386_9FLAO</name>
<accession>A0A1H3E386</accession>
<evidence type="ECO:0000256" key="1">
    <source>
        <dbReference type="SAM" id="Phobius"/>
    </source>
</evidence>
<dbReference type="EMBL" id="FNMV01000014">
    <property type="protein sequence ID" value="SDX73182.1"/>
    <property type="molecule type" value="Genomic_DNA"/>
</dbReference>
<organism evidence="2 3">
    <name type="scientific">Flavobacterium degerlachei</name>
    <dbReference type="NCBI Taxonomy" id="229203"/>
    <lineage>
        <taxon>Bacteria</taxon>
        <taxon>Pseudomonadati</taxon>
        <taxon>Bacteroidota</taxon>
        <taxon>Flavobacteriia</taxon>
        <taxon>Flavobacteriales</taxon>
        <taxon>Flavobacteriaceae</taxon>
        <taxon>Flavobacterium</taxon>
    </lineage>
</organism>
<dbReference type="STRING" id="229203.SAMN05444338_11428"/>
<feature type="transmembrane region" description="Helical" evidence="1">
    <location>
        <begin position="118"/>
        <end position="136"/>
    </location>
</feature>
<evidence type="ECO:0000313" key="3">
    <source>
        <dbReference type="Proteomes" id="UP000198569"/>
    </source>
</evidence>
<protein>
    <recommendedName>
        <fullName evidence="4">Glycine zipper family protein</fullName>
    </recommendedName>
</protein>
<sequence>MTLQEAYNFLESLKTETTNKSEIRVYDKFLHILSELKTREFTKDEIHSLEMELDRLNLNSNPENRKNYFNKALSKFEKYLKDALSLTPKGFYTNLGIGLGSSFGILFGIVFLSSLERSLGIALGLSIGMLIGLIIGRTMDSQAKTAGKML</sequence>
<dbReference type="AlphaFoldDB" id="A0A1H3E386"/>
<evidence type="ECO:0008006" key="4">
    <source>
        <dbReference type="Google" id="ProtNLM"/>
    </source>
</evidence>
<proteinExistence type="predicted"/>
<keyword evidence="1" id="KW-0472">Membrane</keyword>
<evidence type="ECO:0000313" key="2">
    <source>
        <dbReference type="EMBL" id="SDX73182.1"/>
    </source>
</evidence>